<keyword evidence="5" id="KW-1185">Reference proteome</keyword>
<dbReference type="InterPro" id="IPR001245">
    <property type="entry name" value="Ser-Thr/Tyr_kinase_cat_dom"/>
</dbReference>
<dbReference type="AlphaFoldDB" id="A0A8R7JVW1"/>
<evidence type="ECO:0000259" key="3">
    <source>
        <dbReference type="PROSITE" id="PS50011"/>
    </source>
</evidence>
<accession>A0A8R7JVW1</accession>
<dbReference type="InterPro" id="IPR000719">
    <property type="entry name" value="Prot_kinase_dom"/>
</dbReference>
<dbReference type="Proteomes" id="UP000015106">
    <property type="component" value="Chromosome 1"/>
</dbReference>
<keyword evidence="2" id="KW-0067">ATP-binding</keyword>
<sequence length="206" mass="22979">MLVYEFISKGSLHDILHESDKREPLNLDVCLSIVVESAHGLAYMHSQAHTKILHGNVKPANILLDDNFVPKISDFGISRLIAIDKEHTANVIGDMTYMDPVYLQTGRLTEKSDVYSFGVVILEVISRKKATHSDNNSLVTSFLECHKEGKKATELFDKEIVVAGDLELLDTLAGIAVECLNLDVDQRPSMTDVVTRLLTFNRSRVL</sequence>
<dbReference type="PANTHER" id="PTHR27005:SF506">
    <property type="entry name" value="PROTEIN KINASE DOMAIN-CONTAINING PROTEIN"/>
    <property type="match status" value="1"/>
</dbReference>
<evidence type="ECO:0000313" key="4">
    <source>
        <dbReference type="EnsemblPlants" id="TuG1812G0100000736.01.T01.cds334718"/>
    </source>
</evidence>
<dbReference type="InterPro" id="IPR045274">
    <property type="entry name" value="WAK-like"/>
</dbReference>
<dbReference type="EnsemblPlants" id="TuG1812G0100000736.01.T01">
    <property type="protein sequence ID" value="TuG1812G0100000736.01.T01.cds334718"/>
    <property type="gene ID" value="TuG1812G0100000736.01"/>
</dbReference>
<dbReference type="Gramene" id="TuG1812G0100000736.01.T01">
    <property type="protein sequence ID" value="TuG1812G0100000736.01.T01.cds334718"/>
    <property type="gene ID" value="TuG1812G0100000736.01"/>
</dbReference>
<protein>
    <recommendedName>
        <fullName evidence="3">Protein kinase domain-containing protein</fullName>
    </recommendedName>
</protein>
<dbReference type="GO" id="GO:0005886">
    <property type="term" value="C:plasma membrane"/>
    <property type="evidence" value="ECO:0007669"/>
    <property type="project" value="TreeGrafter"/>
</dbReference>
<reference evidence="4" key="2">
    <citation type="submission" date="2018-03" db="EMBL/GenBank/DDBJ databases">
        <title>The Triticum urartu genome reveals the dynamic nature of wheat genome evolution.</title>
        <authorList>
            <person name="Ling H."/>
            <person name="Ma B."/>
            <person name="Shi X."/>
            <person name="Liu H."/>
            <person name="Dong L."/>
            <person name="Sun H."/>
            <person name="Cao Y."/>
            <person name="Gao Q."/>
            <person name="Zheng S."/>
            <person name="Li Y."/>
            <person name="Yu Y."/>
            <person name="Du H."/>
            <person name="Qi M."/>
            <person name="Li Y."/>
            <person name="Yu H."/>
            <person name="Cui Y."/>
            <person name="Wang N."/>
            <person name="Chen C."/>
            <person name="Wu H."/>
            <person name="Zhao Y."/>
            <person name="Zhang J."/>
            <person name="Li Y."/>
            <person name="Zhou W."/>
            <person name="Zhang B."/>
            <person name="Hu W."/>
            <person name="Eijk M."/>
            <person name="Tang J."/>
            <person name="Witsenboer H."/>
            <person name="Zhao S."/>
            <person name="Li Z."/>
            <person name="Zhang A."/>
            <person name="Wang D."/>
            <person name="Liang C."/>
        </authorList>
    </citation>
    <scope>NUCLEOTIDE SEQUENCE [LARGE SCALE GENOMIC DNA]</scope>
    <source>
        <strain evidence="4">cv. G1812</strain>
    </source>
</reference>
<dbReference type="PANTHER" id="PTHR27005">
    <property type="entry name" value="WALL-ASSOCIATED RECEPTOR KINASE-LIKE 21"/>
    <property type="match status" value="1"/>
</dbReference>
<dbReference type="Pfam" id="PF07714">
    <property type="entry name" value="PK_Tyr_Ser-Thr"/>
    <property type="match status" value="1"/>
</dbReference>
<evidence type="ECO:0000256" key="1">
    <source>
        <dbReference type="ARBA" id="ARBA00022741"/>
    </source>
</evidence>
<evidence type="ECO:0000256" key="2">
    <source>
        <dbReference type="ARBA" id="ARBA00022840"/>
    </source>
</evidence>
<dbReference type="Gene3D" id="1.10.510.10">
    <property type="entry name" value="Transferase(Phosphotransferase) domain 1"/>
    <property type="match status" value="1"/>
</dbReference>
<dbReference type="GO" id="GO:0004674">
    <property type="term" value="F:protein serine/threonine kinase activity"/>
    <property type="evidence" value="ECO:0007669"/>
    <property type="project" value="TreeGrafter"/>
</dbReference>
<dbReference type="GO" id="GO:0005524">
    <property type="term" value="F:ATP binding"/>
    <property type="evidence" value="ECO:0007669"/>
    <property type="project" value="UniProtKB-KW"/>
</dbReference>
<dbReference type="SUPFAM" id="SSF56112">
    <property type="entry name" value="Protein kinase-like (PK-like)"/>
    <property type="match status" value="1"/>
</dbReference>
<feature type="domain" description="Protein kinase" evidence="3">
    <location>
        <begin position="1"/>
        <end position="200"/>
    </location>
</feature>
<dbReference type="InterPro" id="IPR011009">
    <property type="entry name" value="Kinase-like_dom_sf"/>
</dbReference>
<name>A0A8R7JVW1_TRIUA</name>
<reference evidence="4" key="3">
    <citation type="submission" date="2022-06" db="UniProtKB">
        <authorList>
            <consortium name="EnsemblPlants"/>
        </authorList>
    </citation>
    <scope>IDENTIFICATION</scope>
</reference>
<dbReference type="FunFam" id="1.10.510.10:FF:000606">
    <property type="entry name" value="Wall-associated receptor kinase 3"/>
    <property type="match status" value="1"/>
</dbReference>
<proteinExistence type="predicted"/>
<dbReference type="GO" id="GO:0007166">
    <property type="term" value="P:cell surface receptor signaling pathway"/>
    <property type="evidence" value="ECO:0007669"/>
    <property type="project" value="InterPro"/>
</dbReference>
<reference evidence="5" key="1">
    <citation type="journal article" date="2013" name="Nature">
        <title>Draft genome of the wheat A-genome progenitor Triticum urartu.</title>
        <authorList>
            <person name="Ling H.Q."/>
            <person name="Zhao S."/>
            <person name="Liu D."/>
            <person name="Wang J."/>
            <person name="Sun H."/>
            <person name="Zhang C."/>
            <person name="Fan H."/>
            <person name="Li D."/>
            <person name="Dong L."/>
            <person name="Tao Y."/>
            <person name="Gao C."/>
            <person name="Wu H."/>
            <person name="Li Y."/>
            <person name="Cui Y."/>
            <person name="Guo X."/>
            <person name="Zheng S."/>
            <person name="Wang B."/>
            <person name="Yu K."/>
            <person name="Liang Q."/>
            <person name="Yang W."/>
            <person name="Lou X."/>
            <person name="Chen J."/>
            <person name="Feng M."/>
            <person name="Jian J."/>
            <person name="Zhang X."/>
            <person name="Luo G."/>
            <person name="Jiang Y."/>
            <person name="Liu J."/>
            <person name="Wang Z."/>
            <person name="Sha Y."/>
            <person name="Zhang B."/>
            <person name="Wu H."/>
            <person name="Tang D."/>
            <person name="Shen Q."/>
            <person name="Xue P."/>
            <person name="Zou S."/>
            <person name="Wang X."/>
            <person name="Liu X."/>
            <person name="Wang F."/>
            <person name="Yang Y."/>
            <person name="An X."/>
            <person name="Dong Z."/>
            <person name="Zhang K."/>
            <person name="Zhang X."/>
            <person name="Luo M.C."/>
            <person name="Dvorak J."/>
            <person name="Tong Y."/>
            <person name="Wang J."/>
            <person name="Yang H."/>
            <person name="Li Z."/>
            <person name="Wang D."/>
            <person name="Zhang A."/>
            <person name="Wang J."/>
        </authorList>
    </citation>
    <scope>NUCLEOTIDE SEQUENCE</scope>
    <source>
        <strain evidence="5">cv. G1812</strain>
    </source>
</reference>
<dbReference type="PROSITE" id="PS50011">
    <property type="entry name" value="PROTEIN_KINASE_DOM"/>
    <property type="match status" value="1"/>
</dbReference>
<organism evidence="4 5">
    <name type="scientific">Triticum urartu</name>
    <name type="common">Red wild einkorn</name>
    <name type="synonym">Crithodium urartu</name>
    <dbReference type="NCBI Taxonomy" id="4572"/>
    <lineage>
        <taxon>Eukaryota</taxon>
        <taxon>Viridiplantae</taxon>
        <taxon>Streptophyta</taxon>
        <taxon>Embryophyta</taxon>
        <taxon>Tracheophyta</taxon>
        <taxon>Spermatophyta</taxon>
        <taxon>Magnoliopsida</taxon>
        <taxon>Liliopsida</taxon>
        <taxon>Poales</taxon>
        <taxon>Poaceae</taxon>
        <taxon>BOP clade</taxon>
        <taxon>Pooideae</taxon>
        <taxon>Triticodae</taxon>
        <taxon>Triticeae</taxon>
        <taxon>Triticinae</taxon>
        <taxon>Triticum</taxon>
    </lineage>
</organism>
<keyword evidence="1" id="KW-0547">Nucleotide-binding</keyword>
<evidence type="ECO:0000313" key="5">
    <source>
        <dbReference type="Proteomes" id="UP000015106"/>
    </source>
</evidence>